<name>A0A3M7PD52_BRAPC</name>
<evidence type="ECO:0000313" key="3">
    <source>
        <dbReference type="Proteomes" id="UP000276133"/>
    </source>
</evidence>
<protein>
    <submittedName>
        <fullName evidence="2">Uncharacterized protein</fullName>
    </submittedName>
</protein>
<dbReference type="EMBL" id="REGN01011965">
    <property type="protein sequence ID" value="RMZ96690.1"/>
    <property type="molecule type" value="Genomic_DNA"/>
</dbReference>
<comment type="caution">
    <text evidence="2">The sequence shown here is derived from an EMBL/GenBank/DDBJ whole genome shotgun (WGS) entry which is preliminary data.</text>
</comment>
<dbReference type="Proteomes" id="UP000276133">
    <property type="component" value="Unassembled WGS sequence"/>
</dbReference>
<evidence type="ECO:0000313" key="2">
    <source>
        <dbReference type="EMBL" id="RMZ96690.1"/>
    </source>
</evidence>
<keyword evidence="3" id="KW-1185">Reference proteome</keyword>
<feature type="compositionally biased region" description="Polar residues" evidence="1">
    <location>
        <begin position="58"/>
        <end position="68"/>
    </location>
</feature>
<reference evidence="2 3" key="1">
    <citation type="journal article" date="2018" name="Sci. Rep.">
        <title>Genomic signatures of local adaptation to the degree of environmental predictability in rotifers.</title>
        <authorList>
            <person name="Franch-Gras L."/>
            <person name="Hahn C."/>
            <person name="Garcia-Roger E.M."/>
            <person name="Carmona M.J."/>
            <person name="Serra M."/>
            <person name="Gomez A."/>
        </authorList>
    </citation>
    <scope>NUCLEOTIDE SEQUENCE [LARGE SCALE GENOMIC DNA]</scope>
    <source>
        <strain evidence="2">HYR1</strain>
    </source>
</reference>
<feature type="region of interest" description="Disordered" evidence="1">
    <location>
        <begin position="56"/>
        <end position="90"/>
    </location>
</feature>
<sequence length="163" mass="19376">MNKTESSEHILESEIDDTLNDTEEIARKQQFKRGRGKVYEHYCDFDSFEEISVKIKNRQQQNETNASNEPPKDVESDGEIESDAVSQSSKRIRVDETKEYCPLIFQLIANRRYAKNMSLIYIIVFFDNTINIDKKFINWSKLYLIHDIWNYTRGSIFYNRIDL</sequence>
<gene>
    <name evidence="2" type="ORF">BpHYR1_010211</name>
</gene>
<accession>A0A3M7PD52</accession>
<proteinExistence type="predicted"/>
<dbReference type="AlphaFoldDB" id="A0A3M7PD52"/>
<evidence type="ECO:0000256" key="1">
    <source>
        <dbReference type="SAM" id="MobiDB-lite"/>
    </source>
</evidence>
<organism evidence="2 3">
    <name type="scientific">Brachionus plicatilis</name>
    <name type="common">Marine rotifer</name>
    <name type="synonym">Brachionus muelleri</name>
    <dbReference type="NCBI Taxonomy" id="10195"/>
    <lineage>
        <taxon>Eukaryota</taxon>
        <taxon>Metazoa</taxon>
        <taxon>Spiralia</taxon>
        <taxon>Gnathifera</taxon>
        <taxon>Rotifera</taxon>
        <taxon>Eurotatoria</taxon>
        <taxon>Monogononta</taxon>
        <taxon>Pseudotrocha</taxon>
        <taxon>Ploima</taxon>
        <taxon>Brachionidae</taxon>
        <taxon>Brachionus</taxon>
    </lineage>
</organism>